<evidence type="ECO:0000313" key="3">
    <source>
        <dbReference type="Proteomes" id="UP001595765"/>
    </source>
</evidence>
<protein>
    <recommendedName>
        <fullName evidence="4">DNA-directed RNA polymerase specialized sigma24 family protein</fullName>
    </recommendedName>
</protein>
<reference evidence="3" key="1">
    <citation type="journal article" date="2019" name="Int. J. Syst. Evol. Microbiol.">
        <title>The Global Catalogue of Microorganisms (GCM) 10K type strain sequencing project: providing services to taxonomists for standard genome sequencing and annotation.</title>
        <authorList>
            <consortium name="The Broad Institute Genomics Platform"/>
            <consortium name="The Broad Institute Genome Sequencing Center for Infectious Disease"/>
            <person name="Wu L."/>
            <person name="Ma J."/>
        </authorList>
    </citation>
    <scope>NUCLEOTIDE SEQUENCE [LARGE SCALE GENOMIC DNA]</scope>
    <source>
        <strain evidence="3">CGMCC 4.7237</strain>
    </source>
</reference>
<dbReference type="EMBL" id="JBHSBB010000022">
    <property type="protein sequence ID" value="MFC4035290.1"/>
    <property type="molecule type" value="Genomic_DNA"/>
</dbReference>
<feature type="region of interest" description="Disordered" evidence="1">
    <location>
        <begin position="394"/>
        <end position="437"/>
    </location>
</feature>
<sequence length="658" mass="68525">MSQDAAARSPHVAVEDAEAALMEHYPRLVRLAYLTLPTGLGKHRRVLVAHRLAQRTLPRSGRTGPVEGGAYGLLRLEVLRGALEFGRWGRLRMALDGVRLPHVLGLRVHPRVGDDAELALDRALSALGPEARAAFALRTAERLDTQRVRALLERAGAADPRGAVRRAAGVTAERPALEAHHLLAAAEFDPCTVQARPTDLLRRRHRLRLAAGAAVVVAAGGLLTTVWTDGRAPASYTASGGSPVAGDARDLDPAALVRAAPGSWAATARMDFTAWPARGSRTADKALLAQALAVWARPGPAVDVSATPGTPRTAPAQPPQLLFAGDVDRATVVLFYDGLRLIRYARPRQGGGRAALDFAQVQGADITTAAAVVLTRVDGDTRYLTAPWIAGAGTRDLMRPDRPAAELGRSGEGVTDPVPTPGTGTAASTATDTATGAGHGTGCPATWPVLQLRSAAQVAERHSFLLTDLGDLSPVHLTYTPPPGAGAPARQPREATGAPALVSWAHDACRLGTLRGQGVRSVNAWEFARTALPEAGGAASWTCDRADTWRGPGQAVVRFVPPDAAVTAPGATAGQQTDGHACSRFGQDVMAGVMWKSPAGHWYLLAAGSRDVTRITASHGVEAAADGDFLAVRAPRGVRPALSGRLATGGSLAPLSGG</sequence>
<evidence type="ECO:0000256" key="1">
    <source>
        <dbReference type="SAM" id="MobiDB-lite"/>
    </source>
</evidence>
<feature type="compositionally biased region" description="Low complexity" evidence="1">
    <location>
        <begin position="413"/>
        <end position="437"/>
    </location>
</feature>
<gene>
    <name evidence="2" type="ORF">ACFO3J_28025</name>
</gene>
<organism evidence="2 3">
    <name type="scientific">Streptomyces polygonati</name>
    <dbReference type="NCBI Taxonomy" id="1617087"/>
    <lineage>
        <taxon>Bacteria</taxon>
        <taxon>Bacillati</taxon>
        <taxon>Actinomycetota</taxon>
        <taxon>Actinomycetes</taxon>
        <taxon>Kitasatosporales</taxon>
        <taxon>Streptomycetaceae</taxon>
        <taxon>Streptomyces</taxon>
    </lineage>
</organism>
<evidence type="ECO:0008006" key="4">
    <source>
        <dbReference type="Google" id="ProtNLM"/>
    </source>
</evidence>
<name>A0ABV8HWQ1_9ACTN</name>
<dbReference type="RefSeq" id="WP_386434968.1">
    <property type="nucleotide sequence ID" value="NZ_JBHSBB010000022.1"/>
</dbReference>
<dbReference type="Proteomes" id="UP001595765">
    <property type="component" value="Unassembled WGS sequence"/>
</dbReference>
<keyword evidence="3" id="KW-1185">Reference proteome</keyword>
<proteinExistence type="predicted"/>
<accession>A0ABV8HWQ1</accession>
<comment type="caution">
    <text evidence="2">The sequence shown here is derived from an EMBL/GenBank/DDBJ whole genome shotgun (WGS) entry which is preliminary data.</text>
</comment>
<evidence type="ECO:0000313" key="2">
    <source>
        <dbReference type="EMBL" id="MFC4035290.1"/>
    </source>
</evidence>